<reference evidence="1" key="1">
    <citation type="submission" date="2024-09" db="EMBL/GenBank/DDBJ databases">
        <title>Black Yeasts Isolated from many extreme environments.</title>
        <authorList>
            <person name="Coleine C."/>
            <person name="Stajich J.E."/>
            <person name="Selbmann L."/>
        </authorList>
    </citation>
    <scope>NUCLEOTIDE SEQUENCE</scope>
    <source>
        <strain evidence="1">CCFEE 5737</strain>
    </source>
</reference>
<accession>A0ACC3DHR2</accession>
<proteinExistence type="predicted"/>
<evidence type="ECO:0000313" key="1">
    <source>
        <dbReference type="EMBL" id="KAK3076151.1"/>
    </source>
</evidence>
<dbReference type="Proteomes" id="UP001186974">
    <property type="component" value="Unassembled WGS sequence"/>
</dbReference>
<gene>
    <name evidence="1" type="ORF">LTS18_013789</name>
</gene>
<keyword evidence="2" id="KW-1185">Reference proteome</keyword>
<protein>
    <submittedName>
        <fullName evidence="1">Uncharacterized protein</fullName>
    </submittedName>
</protein>
<dbReference type="EMBL" id="JAWDJW010004311">
    <property type="protein sequence ID" value="KAK3076151.1"/>
    <property type="molecule type" value="Genomic_DNA"/>
</dbReference>
<comment type="caution">
    <text evidence="1">The sequence shown here is derived from an EMBL/GenBank/DDBJ whole genome shotgun (WGS) entry which is preliminary data.</text>
</comment>
<sequence>MSTPPTTTTTHTHTHPKTPPFPPHNAPRVWFLTSGAAPLALALARQVLQHGDYVVAGVPTVTAQCEQTRGKDFREFLANVRGRDGISSVAGVGVNGDLGVGGAGGGAGGDVVVGDVEMGGVDLEELRERGTRSEGVGERERKGSSGVAAVAGRGRGKEKAWRERVRVVGLDGR</sequence>
<name>A0ACC3DHR2_9PEZI</name>
<evidence type="ECO:0000313" key="2">
    <source>
        <dbReference type="Proteomes" id="UP001186974"/>
    </source>
</evidence>
<organism evidence="1 2">
    <name type="scientific">Coniosporium uncinatum</name>
    <dbReference type="NCBI Taxonomy" id="93489"/>
    <lineage>
        <taxon>Eukaryota</taxon>
        <taxon>Fungi</taxon>
        <taxon>Dikarya</taxon>
        <taxon>Ascomycota</taxon>
        <taxon>Pezizomycotina</taxon>
        <taxon>Dothideomycetes</taxon>
        <taxon>Dothideomycetes incertae sedis</taxon>
        <taxon>Coniosporium</taxon>
    </lineage>
</organism>